<feature type="region of interest" description="Disordered" evidence="1">
    <location>
        <begin position="587"/>
        <end position="608"/>
    </location>
</feature>
<dbReference type="AlphaFoldDB" id="A0A7J7MKZ2"/>
<evidence type="ECO:0000313" key="4">
    <source>
        <dbReference type="EMBL" id="KAF6155595.1"/>
    </source>
</evidence>
<evidence type="ECO:0000313" key="5">
    <source>
        <dbReference type="Proteomes" id="UP000541444"/>
    </source>
</evidence>
<dbReference type="Proteomes" id="UP000541444">
    <property type="component" value="Unassembled WGS sequence"/>
</dbReference>
<protein>
    <recommendedName>
        <fullName evidence="6">Transposase</fullName>
    </recommendedName>
</protein>
<feature type="domain" description="MULE transposase" evidence="3">
    <location>
        <begin position="281"/>
        <end position="375"/>
    </location>
</feature>
<evidence type="ECO:0000256" key="1">
    <source>
        <dbReference type="SAM" id="MobiDB-lite"/>
    </source>
</evidence>
<proteinExistence type="predicted"/>
<feature type="domain" description="Transposase MuDR plant" evidence="2">
    <location>
        <begin position="86"/>
        <end position="146"/>
    </location>
</feature>
<feature type="compositionally biased region" description="Polar residues" evidence="1">
    <location>
        <begin position="591"/>
        <end position="608"/>
    </location>
</feature>
<dbReference type="Pfam" id="PF03108">
    <property type="entry name" value="DBD_Tnp_Mut"/>
    <property type="match status" value="1"/>
</dbReference>
<comment type="caution">
    <text evidence="4">The sequence shown here is derived from an EMBL/GenBank/DDBJ whole genome shotgun (WGS) entry which is preliminary data.</text>
</comment>
<name>A0A7J7MKZ2_9MAGN</name>
<dbReference type="Pfam" id="PF10551">
    <property type="entry name" value="MULE"/>
    <property type="match status" value="1"/>
</dbReference>
<dbReference type="EMBL" id="JACGCM010001412">
    <property type="protein sequence ID" value="KAF6155595.1"/>
    <property type="molecule type" value="Genomic_DNA"/>
</dbReference>
<dbReference type="PANTHER" id="PTHR31973:SF187">
    <property type="entry name" value="MUTATOR TRANSPOSASE MUDRA PROTEIN"/>
    <property type="match status" value="1"/>
</dbReference>
<dbReference type="OrthoDB" id="1918246at2759"/>
<sequence length="608" mass="70354">MFQQFDDIPIDVRATILQGNDITHLVIDDNNKEVNHWTDVISKIDIKNVDAKDGYYNTHSSQDGDGVPTTEDIANTKIEKFVDPIVIGMEWLTINETRNCIRTWSIQNKFAYEQVKNKSYRLRFKCTDEKCKWLLYVRRSSDEHTMIVKKGSHLEHTCEGNIEDNNRLANALWVANYCGDGLRNIKLSRPIDVFTTIRRKFGIDLSYWTSWNAWTICMERIIGSYDEGYFKMPSLTIELLTTNPGSIIGCSRDDATLQWTGTMVMFKASYDSWLRGCRPILGLDGCFLKGKYGGVCLSIIGLDGNNGLFSVATYFCRSECYDTWNTFLKALQSWLDQHDAKLTFISDRQKGLIKAVTDNFHHCNHRFCFRHMYKNFKKIYKGTHLEKLFWNATRAYRTIDKNNFLAKLGEYHLSASHWLEREPPETWCRSHFDSTAKCEHITNNFSESFNNCILRVKDKPLHKSLEKLNMMMMTLIYCSEYHWVSTYMKAYASAVYLVADETSWVKPPRELRPPPLLRPTGKLRKSWRKDEDELTNSSARRCGKYGHYGHNKKTCKGPPAADKVVHNKKKLTRVDAPRSQEKIKVKFGFSTLGQGSEPRPSTTTSQTT</sequence>
<dbReference type="InterPro" id="IPR018289">
    <property type="entry name" value="MULE_transposase_dom"/>
</dbReference>
<evidence type="ECO:0000259" key="3">
    <source>
        <dbReference type="Pfam" id="PF10551"/>
    </source>
</evidence>
<evidence type="ECO:0000259" key="2">
    <source>
        <dbReference type="Pfam" id="PF03108"/>
    </source>
</evidence>
<gene>
    <name evidence="4" type="ORF">GIB67_007853</name>
</gene>
<dbReference type="InterPro" id="IPR004332">
    <property type="entry name" value="Transposase_MuDR"/>
</dbReference>
<organism evidence="4 5">
    <name type="scientific">Kingdonia uniflora</name>
    <dbReference type="NCBI Taxonomy" id="39325"/>
    <lineage>
        <taxon>Eukaryota</taxon>
        <taxon>Viridiplantae</taxon>
        <taxon>Streptophyta</taxon>
        <taxon>Embryophyta</taxon>
        <taxon>Tracheophyta</taxon>
        <taxon>Spermatophyta</taxon>
        <taxon>Magnoliopsida</taxon>
        <taxon>Ranunculales</taxon>
        <taxon>Circaeasteraceae</taxon>
        <taxon>Kingdonia</taxon>
    </lineage>
</organism>
<keyword evidence="5" id="KW-1185">Reference proteome</keyword>
<accession>A0A7J7MKZ2</accession>
<reference evidence="4 5" key="1">
    <citation type="journal article" date="2020" name="IScience">
        <title>Genome Sequencing of the Endangered Kingdonia uniflora (Circaeasteraceae, Ranunculales) Reveals Potential Mechanisms of Evolutionary Specialization.</title>
        <authorList>
            <person name="Sun Y."/>
            <person name="Deng T."/>
            <person name="Zhang A."/>
            <person name="Moore M.J."/>
            <person name="Landis J.B."/>
            <person name="Lin N."/>
            <person name="Zhang H."/>
            <person name="Zhang X."/>
            <person name="Huang J."/>
            <person name="Zhang X."/>
            <person name="Sun H."/>
            <person name="Wang H."/>
        </authorList>
    </citation>
    <scope>NUCLEOTIDE SEQUENCE [LARGE SCALE GENOMIC DNA]</scope>
    <source>
        <strain evidence="4">TB1705</strain>
        <tissue evidence="4">Leaf</tissue>
    </source>
</reference>
<evidence type="ECO:0008006" key="6">
    <source>
        <dbReference type="Google" id="ProtNLM"/>
    </source>
</evidence>
<dbReference type="PANTHER" id="PTHR31973">
    <property type="entry name" value="POLYPROTEIN, PUTATIVE-RELATED"/>
    <property type="match status" value="1"/>
</dbReference>